<dbReference type="WBParaSite" id="HCON_00008940-00001">
    <property type="protein sequence ID" value="HCON_00008940-00001"/>
    <property type="gene ID" value="HCON_00008940"/>
</dbReference>
<evidence type="ECO:0000313" key="5">
    <source>
        <dbReference type="WBParaSite" id="HCON_00008940-00001"/>
    </source>
</evidence>
<feature type="compositionally biased region" description="Basic and acidic residues" evidence="1">
    <location>
        <begin position="142"/>
        <end position="167"/>
    </location>
</feature>
<dbReference type="Pfam" id="PF08277">
    <property type="entry name" value="PAN_3"/>
    <property type="match status" value="1"/>
</dbReference>
<evidence type="ECO:0000313" key="4">
    <source>
        <dbReference type="Proteomes" id="UP000025227"/>
    </source>
</evidence>
<proteinExistence type="predicted"/>
<feature type="signal peptide" evidence="2">
    <location>
        <begin position="1"/>
        <end position="17"/>
    </location>
</feature>
<dbReference type="InterPro" id="IPR006583">
    <property type="entry name" value="PAN-3_domain"/>
</dbReference>
<evidence type="ECO:0000256" key="2">
    <source>
        <dbReference type="SAM" id="SignalP"/>
    </source>
</evidence>
<keyword evidence="4" id="KW-1185">Reference proteome</keyword>
<sequence>MFSTITFVVLFLSQICSYSTSNAAFVLDNDFHSGPVQIGGIEIMDYDTVANGDISACFTGCVQKSDCVIATLSEDECRMYRASDQETNLTSIYVGNVYHFEENAQRVSFENRGCGSVKLLTQFCELSGSGIFSPNDVPHSIARSEGHDSNPQRKDTPDAKDPWRMDEGIQGNVPSPMTPPAQFDFLSDGMPRSPNDMPCGMWCRLLSG</sequence>
<feature type="domain" description="PAN-3" evidence="3">
    <location>
        <begin position="46"/>
        <end position="85"/>
    </location>
</feature>
<reference evidence="5" key="1">
    <citation type="submission" date="2020-12" db="UniProtKB">
        <authorList>
            <consortium name="WormBaseParasite"/>
        </authorList>
    </citation>
    <scope>IDENTIFICATION</scope>
    <source>
        <strain evidence="5">MHco3</strain>
    </source>
</reference>
<feature type="region of interest" description="Disordered" evidence="1">
    <location>
        <begin position="135"/>
        <end position="177"/>
    </location>
</feature>
<dbReference type="Proteomes" id="UP000025227">
    <property type="component" value="Unplaced"/>
</dbReference>
<protein>
    <submittedName>
        <fullName evidence="5">CW domain-containing protein</fullName>
    </submittedName>
</protein>
<name>A0A7I4XV99_HAECO</name>
<keyword evidence="2" id="KW-0732">Signal</keyword>
<evidence type="ECO:0000256" key="1">
    <source>
        <dbReference type="SAM" id="MobiDB-lite"/>
    </source>
</evidence>
<evidence type="ECO:0000259" key="3">
    <source>
        <dbReference type="Pfam" id="PF08277"/>
    </source>
</evidence>
<accession>A0A7I4XV99</accession>
<feature type="chain" id="PRO_5029798427" evidence="2">
    <location>
        <begin position="18"/>
        <end position="208"/>
    </location>
</feature>
<dbReference type="AlphaFoldDB" id="A0A7I4XV99"/>
<organism evidence="4 5">
    <name type="scientific">Haemonchus contortus</name>
    <name type="common">Barber pole worm</name>
    <dbReference type="NCBI Taxonomy" id="6289"/>
    <lineage>
        <taxon>Eukaryota</taxon>
        <taxon>Metazoa</taxon>
        <taxon>Ecdysozoa</taxon>
        <taxon>Nematoda</taxon>
        <taxon>Chromadorea</taxon>
        <taxon>Rhabditida</taxon>
        <taxon>Rhabditina</taxon>
        <taxon>Rhabditomorpha</taxon>
        <taxon>Strongyloidea</taxon>
        <taxon>Trichostrongylidae</taxon>
        <taxon>Haemonchus</taxon>
    </lineage>
</organism>